<dbReference type="InParanoid" id="E9GYA5"/>
<dbReference type="OMA" id="PMNYAYS"/>
<evidence type="ECO:0000313" key="2">
    <source>
        <dbReference type="EMBL" id="EFX75596.1"/>
    </source>
</evidence>
<evidence type="ECO:0000256" key="1">
    <source>
        <dbReference type="SAM" id="SignalP"/>
    </source>
</evidence>
<protein>
    <recommendedName>
        <fullName evidence="4">Cuticle protein</fullName>
    </recommendedName>
</protein>
<keyword evidence="1" id="KW-0732">Signal</keyword>
<name>E9GYA5_DAPPU</name>
<organism evidence="2 3">
    <name type="scientific">Daphnia pulex</name>
    <name type="common">Water flea</name>
    <dbReference type="NCBI Taxonomy" id="6669"/>
    <lineage>
        <taxon>Eukaryota</taxon>
        <taxon>Metazoa</taxon>
        <taxon>Ecdysozoa</taxon>
        <taxon>Arthropoda</taxon>
        <taxon>Crustacea</taxon>
        <taxon>Branchiopoda</taxon>
        <taxon>Diplostraca</taxon>
        <taxon>Cladocera</taxon>
        <taxon>Anomopoda</taxon>
        <taxon>Daphniidae</taxon>
        <taxon>Daphnia</taxon>
    </lineage>
</organism>
<dbReference type="HOGENOM" id="CLU_2361859_0_0_1"/>
<evidence type="ECO:0008006" key="4">
    <source>
        <dbReference type="Google" id="ProtNLM"/>
    </source>
</evidence>
<feature type="chain" id="PRO_5003237846" description="Cuticle protein" evidence="1">
    <location>
        <begin position="17"/>
        <end position="108"/>
    </location>
</feature>
<dbReference type="EMBL" id="GL732574">
    <property type="protein sequence ID" value="EFX75596.1"/>
    <property type="molecule type" value="Genomic_DNA"/>
</dbReference>
<sequence>MKFLVILVALIAVAAGQMALPFGSYAAGVSPMNYAYSAPFTFANPPAYGAAPTAYAAAPVAYSAAAAPVAYAAAPFPYVAPGPISYQTGAKVVAKYEPVEQHGYQIAY</sequence>
<feature type="signal peptide" evidence="1">
    <location>
        <begin position="1"/>
        <end position="16"/>
    </location>
</feature>
<reference evidence="2 3" key="1">
    <citation type="journal article" date="2011" name="Science">
        <title>The ecoresponsive genome of Daphnia pulex.</title>
        <authorList>
            <person name="Colbourne J.K."/>
            <person name="Pfrender M.E."/>
            <person name="Gilbert D."/>
            <person name="Thomas W.K."/>
            <person name="Tucker A."/>
            <person name="Oakley T.H."/>
            <person name="Tokishita S."/>
            <person name="Aerts A."/>
            <person name="Arnold G.J."/>
            <person name="Basu M.K."/>
            <person name="Bauer D.J."/>
            <person name="Caceres C.E."/>
            <person name="Carmel L."/>
            <person name="Casola C."/>
            <person name="Choi J.H."/>
            <person name="Detter J.C."/>
            <person name="Dong Q."/>
            <person name="Dusheyko S."/>
            <person name="Eads B.D."/>
            <person name="Frohlich T."/>
            <person name="Geiler-Samerotte K.A."/>
            <person name="Gerlach D."/>
            <person name="Hatcher P."/>
            <person name="Jogdeo S."/>
            <person name="Krijgsveld J."/>
            <person name="Kriventseva E.V."/>
            <person name="Kultz D."/>
            <person name="Laforsch C."/>
            <person name="Lindquist E."/>
            <person name="Lopez J."/>
            <person name="Manak J.R."/>
            <person name="Muller J."/>
            <person name="Pangilinan J."/>
            <person name="Patwardhan R.P."/>
            <person name="Pitluck S."/>
            <person name="Pritham E.J."/>
            <person name="Rechtsteiner A."/>
            <person name="Rho M."/>
            <person name="Rogozin I.B."/>
            <person name="Sakarya O."/>
            <person name="Salamov A."/>
            <person name="Schaack S."/>
            <person name="Shapiro H."/>
            <person name="Shiga Y."/>
            <person name="Skalitzky C."/>
            <person name="Smith Z."/>
            <person name="Souvorov A."/>
            <person name="Sung W."/>
            <person name="Tang Z."/>
            <person name="Tsuchiya D."/>
            <person name="Tu H."/>
            <person name="Vos H."/>
            <person name="Wang M."/>
            <person name="Wolf Y.I."/>
            <person name="Yamagata H."/>
            <person name="Yamada T."/>
            <person name="Ye Y."/>
            <person name="Shaw J.R."/>
            <person name="Andrews J."/>
            <person name="Crease T.J."/>
            <person name="Tang H."/>
            <person name="Lucas S.M."/>
            <person name="Robertson H.M."/>
            <person name="Bork P."/>
            <person name="Koonin E.V."/>
            <person name="Zdobnov E.M."/>
            <person name="Grigoriev I.V."/>
            <person name="Lynch M."/>
            <person name="Boore J.L."/>
        </authorList>
    </citation>
    <scope>NUCLEOTIDE SEQUENCE [LARGE SCALE GENOMIC DNA]</scope>
</reference>
<dbReference type="AlphaFoldDB" id="E9GYA5"/>
<dbReference type="Proteomes" id="UP000000305">
    <property type="component" value="Unassembled WGS sequence"/>
</dbReference>
<dbReference type="KEGG" id="dpx:DAPPUDRAFT_306733"/>
<gene>
    <name evidence="2" type="ORF">DAPPUDRAFT_306733</name>
</gene>
<proteinExistence type="predicted"/>
<keyword evidence="3" id="KW-1185">Reference proteome</keyword>
<accession>E9GYA5</accession>
<evidence type="ECO:0000313" key="3">
    <source>
        <dbReference type="Proteomes" id="UP000000305"/>
    </source>
</evidence>